<keyword evidence="5" id="KW-0206">Cytoskeleton</keyword>
<keyword evidence="3" id="KW-0963">Cytoplasm</keyword>
<dbReference type="Proteomes" id="UP000289886">
    <property type="component" value="Unassembled WGS sequence"/>
</dbReference>
<evidence type="ECO:0000256" key="3">
    <source>
        <dbReference type="ARBA" id="ARBA00022490"/>
    </source>
</evidence>
<comment type="similarity">
    <text evidence="2">Belongs to the CKAP2 family.</text>
</comment>
<keyword evidence="9" id="KW-1185">Reference proteome</keyword>
<dbReference type="InterPro" id="IPR029197">
    <property type="entry name" value="CKAP2_C"/>
</dbReference>
<keyword evidence="4" id="KW-0597">Phosphoprotein</keyword>
<dbReference type="Pfam" id="PF15297">
    <property type="entry name" value="CKAP2_C"/>
    <property type="match status" value="2"/>
</dbReference>
<feature type="region of interest" description="Disordered" evidence="6">
    <location>
        <begin position="54"/>
        <end position="121"/>
    </location>
</feature>
<evidence type="ECO:0000256" key="6">
    <source>
        <dbReference type="SAM" id="MobiDB-lite"/>
    </source>
</evidence>
<protein>
    <submittedName>
        <fullName evidence="8">Cytoskeleton-associated protein 2</fullName>
    </submittedName>
</protein>
<evidence type="ECO:0000256" key="2">
    <source>
        <dbReference type="ARBA" id="ARBA00009468"/>
    </source>
</evidence>
<feature type="compositionally biased region" description="Low complexity" evidence="6">
    <location>
        <begin position="103"/>
        <end position="114"/>
    </location>
</feature>
<feature type="compositionally biased region" description="Polar residues" evidence="6">
    <location>
        <begin position="176"/>
        <end position="192"/>
    </location>
</feature>
<dbReference type="EMBL" id="SCEB01009616">
    <property type="protein sequence ID" value="RXM91240.1"/>
    <property type="molecule type" value="Genomic_DNA"/>
</dbReference>
<evidence type="ECO:0000313" key="8">
    <source>
        <dbReference type="EMBL" id="RXM91240.1"/>
    </source>
</evidence>
<feature type="domain" description="Cytoskeleton-associated protein 2 C-terminal" evidence="7">
    <location>
        <begin position="281"/>
        <end position="422"/>
    </location>
</feature>
<comment type="caution">
    <text evidence="8">The sequence shown here is derived from an EMBL/GenBank/DDBJ whole genome shotgun (WGS) entry which is preliminary data.</text>
</comment>
<dbReference type="GO" id="GO:0007026">
    <property type="term" value="P:negative regulation of microtubule depolymerization"/>
    <property type="evidence" value="ECO:0007669"/>
    <property type="project" value="TreeGrafter"/>
</dbReference>
<name>A0A444USV1_ACIRT</name>
<evidence type="ECO:0000313" key="9">
    <source>
        <dbReference type="Proteomes" id="UP000289886"/>
    </source>
</evidence>
<gene>
    <name evidence="8" type="ORF">EOD39_21381</name>
</gene>
<reference evidence="8 9" key="1">
    <citation type="submission" date="2019-01" db="EMBL/GenBank/DDBJ databases">
        <title>Draft Genome and Complete Hox-Cluster Characterization of the Sterlet Sturgeon (Acipenser ruthenus).</title>
        <authorList>
            <person name="Wei Q."/>
        </authorList>
    </citation>
    <scope>NUCLEOTIDE SEQUENCE [LARGE SCALE GENOMIC DNA]</scope>
    <source>
        <strain evidence="8">WHYD16114868_AA</strain>
        <tissue evidence="8">Blood</tissue>
    </source>
</reference>
<organism evidence="8 9">
    <name type="scientific">Acipenser ruthenus</name>
    <name type="common">Sterlet sturgeon</name>
    <dbReference type="NCBI Taxonomy" id="7906"/>
    <lineage>
        <taxon>Eukaryota</taxon>
        <taxon>Metazoa</taxon>
        <taxon>Chordata</taxon>
        <taxon>Craniata</taxon>
        <taxon>Vertebrata</taxon>
        <taxon>Euteleostomi</taxon>
        <taxon>Actinopterygii</taxon>
        <taxon>Chondrostei</taxon>
        <taxon>Acipenseriformes</taxon>
        <taxon>Acipenseridae</taxon>
        <taxon>Acipenser</taxon>
    </lineage>
</organism>
<feature type="compositionally biased region" description="Polar residues" evidence="6">
    <location>
        <begin position="79"/>
        <end position="89"/>
    </location>
</feature>
<evidence type="ECO:0000256" key="5">
    <source>
        <dbReference type="ARBA" id="ARBA00023212"/>
    </source>
</evidence>
<comment type="subcellular location">
    <subcellularLocation>
        <location evidence="1">Cytoplasm</location>
        <location evidence="1">Cytoskeleton</location>
    </subcellularLocation>
</comment>
<proteinExistence type="inferred from homology"/>
<dbReference type="PANTHER" id="PTHR16076">
    <property type="entry name" value="CYTOSKELETON ASSOCIATED PROTEIN 2-RELATED"/>
    <property type="match status" value="1"/>
</dbReference>
<dbReference type="GO" id="GO:0015630">
    <property type="term" value="C:microtubule cytoskeleton"/>
    <property type="evidence" value="ECO:0007669"/>
    <property type="project" value="TreeGrafter"/>
</dbReference>
<dbReference type="InterPro" id="IPR026165">
    <property type="entry name" value="CKAP2_fam"/>
</dbReference>
<sequence length="433" mass="47510">MRRRTTLSYSFLSHRNNQQKQLIVEKSANPKPAVPCASKPVLGAYRGKVVQSKVSSFRKPATTGEEKNQPEVKAVASKPITQKTNTASNGKAPVQKPGIGVPKTSAQTAKSTTTNMQKGQIAKPPLRENVFQQKEPKATNILAARRLVSSGTAGPAPQPRLPVTMKKNDSVPKVNPKTSEATSKNGAKPSNTVTLSQKLRLAEWLTTKGKTLKRPSMVLQAGATLKQAPKKEPITQLNTTMEVEDNDEQDLPVLAEETNEVRTSRYGQRGGSESEESTGMDQKDSVKAEEKDLKLEHGFRSPAHVEKQCKEENESDEDEEIDEKAHNVAMKTPGKDTAKASVVKYSVKTTPYLQRIQGEGSKGAIKDLKFLTPVRRSQRINRMSYRLPEMLMDHDPCVSSLAELAGLDGEANAYIYRQNPALQEVTRLSAATD</sequence>
<evidence type="ECO:0000256" key="1">
    <source>
        <dbReference type="ARBA" id="ARBA00004245"/>
    </source>
</evidence>
<dbReference type="PANTHER" id="PTHR16076:SF8">
    <property type="entry name" value="CYTOSKELETON-ASSOCIATED PROTEIN 2"/>
    <property type="match status" value="1"/>
</dbReference>
<dbReference type="AlphaFoldDB" id="A0A444USV1"/>
<feature type="region of interest" description="Disordered" evidence="6">
    <location>
        <begin position="150"/>
        <end position="192"/>
    </location>
</feature>
<feature type="domain" description="Cytoskeleton-associated protein 2 C-terminal" evidence="7">
    <location>
        <begin position="165"/>
        <end position="248"/>
    </location>
</feature>
<evidence type="ECO:0000259" key="7">
    <source>
        <dbReference type="Pfam" id="PF15297"/>
    </source>
</evidence>
<evidence type="ECO:0000256" key="4">
    <source>
        <dbReference type="ARBA" id="ARBA00022553"/>
    </source>
</evidence>
<accession>A0A444USV1</accession>
<feature type="region of interest" description="Disordered" evidence="6">
    <location>
        <begin position="229"/>
        <end position="321"/>
    </location>
</feature>
<feature type="compositionally biased region" description="Basic and acidic residues" evidence="6">
    <location>
        <begin position="281"/>
        <end position="312"/>
    </location>
</feature>